<dbReference type="PANTHER" id="PTHR33164">
    <property type="entry name" value="TRANSCRIPTIONAL REGULATOR, MARR FAMILY"/>
    <property type="match status" value="1"/>
</dbReference>
<gene>
    <name evidence="5" type="ORF">DI616_08735</name>
</gene>
<evidence type="ECO:0000313" key="6">
    <source>
        <dbReference type="Proteomes" id="UP000315344"/>
    </source>
</evidence>
<dbReference type="GO" id="GO:0003677">
    <property type="term" value="F:DNA binding"/>
    <property type="evidence" value="ECO:0007669"/>
    <property type="project" value="UniProtKB-KW"/>
</dbReference>
<comment type="caution">
    <text evidence="5">The sequence shown here is derived from an EMBL/GenBank/DDBJ whole genome shotgun (WGS) entry which is preliminary data.</text>
</comment>
<sequence>MPGHLIRRLHQLSTQLFTQRMQSAGSDLTPVQFAALDALAANPGIDQAGLAGAIAKDRATIGAVVDRLVQKGLIMRRASERDKRANVLSLTAEGATQLDLLIPVVDALQRDSLPGLSDAEYRQFILLAARAVAAADGA</sequence>
<dbReference type="PRINTS" id="PR00598">
    <property type="entry name" value="HTHMARR"/>
</dbReference>
<keyword evidence="2" id="KW-0238">DNA-binding</keyword>
<dbReference type="InterPro" id="IPR036390">
    <property type="entry name" value="WH_DNA-bd_sf"/>
</dbReference>
<organism evidence="5 6">
    <name type="scientific">Paracoccus denitrificans</name>
    <dbReference type="NCBI Taxonomy" id="266"/>
    <lineage>
        <taxon>Bacteria</taxon>
        <taxon>Pseudomonadati</taxon>
        <taxon>Pseudomonadota</taxon>
        <taxon>Alphaproteobacteria</taxon>
        <taxon>Rhodobacterales</taxon>
        <taxon>Paracoccaceae</taxon>
        <taxon>Paracoccus</taxon>
    </lineage>
</organism>
<dbReference type="InterPro" id="IPR039422">
    <property type="entry name" value="MarR/SlyA-like"/>
</dbReference>
<evidence type="ECO:0000259" key="4">
    <source>
        <dbReference type="PROSITE" id="PS50995"/>
    </source>
</evidence>
<dbReference type="Gene3D" id="1.10.10.10">
    <property type="entry name" value="Winged helix-like DNA-binding domain superfamily/Winged helix DNA-binding domain"/>
    <property type="match status" value="1"/>
</dbReference>
<dbReference type="InterPro" id="IPR000835">
    <property type="entry name" value="HTH_MarR-typ"/>
</dbReference>
<dbReference type="EMBL" id="VAFL01000005">
    <property type="protein sequence ID" value="TKW67167.1"/>
    <property type="molecule type" value="Genomic_DNA"/>
</dbReference>
<dbReference type="InterPro" id="IPR023187">
    <property type="entry name" value="Tscrpt_reg_MarR-type_CS"/>
</dbReference>
<dbReference type="SMART" id="SM00347">
    <property type="entry name" value="HTH_MARR"/>
    <property type="match status" value="1"/>
</dbReference>
<dbReference type="Pfam" id="PF01047">
    <property type="entry name" value="MarR"/>
    <property type="match status" value="1"/>
</dbReference>
<evidence type="ECO:0000313" key="5">
    <source>
        <dbReference type="EMBL" id="TKW67167.1"/>
    </source>
</evidence>
<dbReference type="Proteomes" id="UP000315344">
    <property type="component" value="Unassembled WGS sequence"/>
</dbReference>
<feature type="domain" description="HTH marR-type" evidence="4">
    <location>
        <begin position="2"/>
        <end position="133"/>
    </location>
</feature>
<evidence type="ECO:0000256" key="2">
    <source>
        <dbReference type="ARBA" id="ARBA00023125"/>
    </source>
</evidence>
<proteinExistence type="predicted"/>
<keyword evidence="1" id="KW-0805">Transcription regulation</keyword>
<protein>
    <submittedName>
        <fullName evidence="5">MarR family transcriptional regulator</fullName>
    </submittedName>
</protein>
<accession>A0A533I9H6</accession>
<dbReference type="AlphaFoldDB" id="A0A533I9H6"/>
<dbReference type="PROSITE" id="PS50995">
    <property type="entry name" value="HTH_MARR_2"/>
    <property type="match status" value="1"/>
</dbReference>
<dbReference type="GO" id="GO:0003700">
    <property type="term" value="F:DNA-binding transcription factor activity"/>
    <property type="evidence" value="ECO:0007669"/>
    <property type="project" value="InterPro"/>
</dbReference>
<dbReference type="SUPFAM" id="SSF46785">
    <property type="entry name" value="Winged helix' DNA-binding domain"/>
    <property type="match status" value="1"/>
</dbReference>
<evidence type="ECO:0000256" key="1">
    <source>
        <dbReference type="ARBA" id="ARBA00023015"/>
    </source>
</evidence>
<dbReference type="PANTHER" id="PTHR33164:SF95">
    <property type="entry name" value="TRANSCRIPTIONAL REGULATOR"/>
    <property type="match status" value="1"/>
</dbReference>
<evidence type="ECO:0000256" key="3">
    <source>
        <dbReference type="ARBA" id="ARBA00023163"/>
    </source>
</evidence>
<dbReference type="InterPro" id="IPR036388">
    <property type="entry name" value="WH-like_DNA-bd_sf"/>
</dbReference>
<keyword evidence="3" id="KW-0804">Transcription</keyword>
<reference evidence="5 6" key="1">
    <citation type="journal article" date="2017" name="Nat. Commun.">
        <title>In situ click chemistry generation of cyclooxygenase-2 inhibitors.</title>
        <authorList>
            <person name="Bhardwaj A."/>
            <person name="Kaur J."/>
            <person name="Wuest M."/>
            <person name="Wuest F."/>
        </authorList>
    </citation>
    <scope>NUCLEOTIDE SEQUENCE [LARGE SCALE GENOMIC DNA]</scope>
    <source>
        <strain evidence="5">S2_012_000_R3_94</strain>
    </source>
</reference>
<dbReference type="PROSITE" id="PS01117">
    <property type="entry name" value="HTH_MARR_1"/>
    <property type="match status" value="1"/>
</dbReference>
<name>A0A533I9H6_PARDE</name>
<dbReference type="GO" id="GO:0006950">
    <property type="term" value="P:response to stress"/>
    <property type="evidence" value="ECO:0007669"/>
    <property type="project" value="TreeGrafter"/>
</dbReference>